<proteinExistence type="predicted"/>
<feature type="compositionally biased region" description="Low complexity" evidence="1">
    <location>
        <begin position="343"/>
        <end position="387"/>
    </location>
</feature>
<dbReference type="PROSITE" id="PS51257">
    <property type="entry name" value="PROKAR_LIPOPROTEIN"/>
    <property type="match status" value="1"/>
</dbReference>
<feature type="compositionally biased region" description="Basic and acidic residues" evidence="1">
    <location>
        <begin position="1420"/>
        <end position="1434"/>
    </location>
</feature>
<organism evidence="4 5">
    <name type="scientific">Apatococcus fuscideae</name>
    <dbReference type="NCBI Taxonomy" id="2026836"/>
    <lineage>
        <taxon>Eukaryota</taxon>
        <taxon>Viridiplantae</taxon>
        <taxon>Chlorophyta</taxon>
        <taxon>core chlorophytes</taxon>
        <taxon>Trebouxiophyceae</taxon>
        <taxon>Chlorellales</taxon>
        <taxon>Chlorellaceae</taxon>
        <taxon>Apatococcus</taxon>
    </lineage>
</organism>
<evidence type="ECO:0000313" key="4">
    <source>
        <dbReference type="EMBL" id="KAK9837220.1"/>
    </source>
</evidence>
<evidence type="ECO:0000256" key="2">
    <source>
        <dbReference type="SAM" id="Phobius"/>
    </source>
</evidence>
<feature type="transmembrane region" description="Helical" evidence="2">
    <location>
        <begin position="1194"/>
        <end position="1227"/>
    </location>
</feature>
<keyword evidence="3" id="KW-0732">Signal</keyword>
<keyword evidence="5" id="KW-1185">Reference proteome</keyword>
<feature type="transmembrane region" description="Helical" evidence="2">
    <location>
        <begin position="898"/>
        <end position="918"/>
    </location>
</feature>
<name>A0AAW1RU21_9CHLO</name>
<accession>A0AAW1RU21</accession>
<feature type="compositionally biased region" description="Low complexity" evidence="1">
    <location>
        <begin position="1348"/>
        <end position="1361"/>
    </location>
</feature>
<feature type="non-terminal residue" evidence="4">
    <location>
        <position position="1535"/>
    </location>
</feature>
<evidence type="ECO:0000313" key="5">
    <source>
        <dbReference type="Proteomes" id="UP001485043"/>
    </source>
</evidence>
<feature type="compositionally biased region" description="Low complexity" evidence="1">
    <location>
        <begin position="202"/>
        <end position="283"/>
    </location>
</feature>
<evidence type="ECO:0008006" key="6">
    <source>
        <dbReference type="Google" id="ProtNLM"/>
    </source>
</evidence>
<keyword evidence="2" id="KW-0472">Membrane</keyword>
<feature type="compositionally biased region" description="Low complexity" evidence="1">
    <location>
        <begin position="1440"/>
        <end position="1463"/>
    </location>
</feature>
<feature type="transmembrane region" description="Helical" evidence="2">
    <location>
        <begin position="963"/>
        <end position="986"/>
    </location>
</feature>
<dbReference type="PANTHER" id="PTHR34677:SF3">
    <property type="entry name" value="BACTERIAL IG-LIKE DOMAIN-CONTAINING PROTEIN"/>
    <property type="match status" value="1"/>
</dbReference>
<sequence>MHRHGSPAGSRTTGVHTTCQFFWAAFVLACSSRVTVSAENTGNIVTLRLGHADEVLRDHTVALQESARLRVLTASLEWHSQHLVAVAHSAAPVVCWQLISDAGPPAQQVIFSGPSPTGSITLPPLSDLLRATGSSCSQTSMQLQLLNDCSDGAQQMDSIAFSLQLPCQEPAQSLELSQHTAHVTRKLQQTTTPASPAPGGAPAPSANATAPAPTPDQAAAPSPAGSHKPAAAPSPGQPGAAPSSGHPTTAPTPSQPAAAPSSGHPTTAPTPSQPAAAPSRTPAGTPAFAPFSSIPNGAPTPGAAAAFLAPDGAPTPAAAAAAPRGGSTLSGAHPPGVSTPFGAPSQAPSQAPAAGVLSVSGPTSAAPSGSPSGAASIESISGPSGSAGTRGIPTPAPAPSPTAVAPASATPLPVAYPVNAAPGETAVALTVPPTQAAYVINQTTGLVQSVTASSVNVAEPSTTSITVPNNIVTVRLQSQQPLQAVPNGAVTVSGGMLDSITSVPGSGNQQFDVRFTAARPQATIRSTAGFSLGSTNMAYSNAIQVNVDNTVPQTSVTPGLGRTSGSNIKPAFTINFGQRVREVNPLFLYNLTGTDRSDVRYDLNSGQVFIQAYVQPEMQGIINDITVSVAAGAAVSITGRPCTAASATYQYGPVASSSTSIRYAGNAAAGAAVAATAAVPLIIAPFSYVSMVHSTFTTLSLVGYLQMINLASQLNIASMPSNFEYVGGSLGWTLLDIKLPWEAGESSASAIPSTGFPASPAGISSNAFSNPYSSSTGAYFPLLDTSSLPSSPPAAGYARRRLQGLDDPALNQHHSFARRLLAGTGINTSNIIQNDNGTISLPGYTSDQRIAVTSTGLNNQNGTNTTPLVGAEAQSRLEQLKSEALGSKDGLYAKLFRVLFWLGVIIAAVLVFHALLILASSFFSKRLPNILHFPRPELMVVLLAVPAIANAASNLFSGSGGDIAAAVILAVLLPLAFIIAAIAFIARMLHNQKFQKAGFVISPELERDQGCFKTALSNFGALLIGRESPEGFWRTIRKPDSRFCYKYGALFEETRGPPMLVHGATWKPHPVTGFVDRGKLIPVPGAPLLTVRGWSMYMYHLQAYAGLIDVLKVVITALLTNAIQANNSLAQVVLLVCLSFAQLLYLRLCQPLFERQALIISMVSIVCEAGIFICGIVLVALSNATAATKTHVGVAMLVLAGVGFLINIVQIVLTICRLFVSIVVPYIPFLPVRPEQKFANVVHQVMERDHHILARKYADRWLRKVLNEGLFGRPMQRVEVPQDKPLIRALTLGAYHKSAESKRRSKAHWNQLAAAVHLAHIHSNNGDSTVTPDGRIPSSTAHGVVLPSSGHSSLHSSFHSSRPASKWPGWASPTHSQGDDGDKETAGSLPMLSSMHDASPSSSDEHIGTFSDPDFSMGGDPERTMSAADKERTYSRQLLTPGSAPAGGQPGIAPGTAPTGHPTPSAPPLGPQATPPAFSSQNPFLEGLSSAQSGPQSSDITAENPLVGRHPTARSGPWTPDFSAENPFLESLQTH</sequence>
<feature type="signal peptide" evidence="3">
    <location>
        <begin position="1"/>
        <end position="38"/>
    </location>
</feature>
<feature type="compositionally biased region" description="Low complexity" evidence="1">
    <location>
        <begin position="1393"/>
        <end position="1402"/>
    </location>
</feature>
<keyword evidence="2" id="KW-0812">Transmembrane</keyword>
<feature type="compositionally biased region" description="Polar residues" evidence="1">
    <location>
        <begin position="1323"/>
        <end position="1341"/>
    </location>
</feature>
<feature type="compositionally biased region" description="Low complexity" evidence="1">
    <location>
        <begin position="314"/>
        <end position="323"/>
    </location>
</feature>
<evidence type="ECO:0000256" key="1">
    <source>
        <dbReference type="SAM" id="MobiDB-lite"/>
    </source>
</evidence>
<feature type="compositionally biased region" description="Pro residues" evidence="1">
    <location>
        <begin position="1464"/>
        <end position="1474"/>
    </location>
</feature>
<reference evidence="4 5" key="1">
    <citation type="journal article" date="2024" name="Nat. Commun.">
        <title>Phylogenomics reveals the evolutionary origins of lichenization in chlorophyte algae.</title>
        <authorList>
            <person name="Puginier C."/>
            <person name="Libourel C."/>
            <person name="Otte J."/>
            <person name="Skaloud P."/>
            <person name="Haon M."/>
            <person name="Grisel S."/>
            <person name="Petersen M."/>
            <person name="Berrin J.G."/>
            <person name="Delaux P.M."/>
            <person name="Dal Grande F."/>
            <person name="Keller J."/>
        </authorList>
    </citation>
    <scope>NUCLEOTIDE SEQUENCE [LARGE SCALE GENOMIC DNA]</scope>
    <source>
        <strain evidence="4 5">SAG 2523</strain>
    </source>
</reference>
<keyword evidence="2" id="KW-1133">Transmembrane helix</keyword>
<feature type="region of interest" description="Disordered" evidence="1">
    <location>
        <begin position="1323"/>
        <end position="1535"/>
    </location>
</feature>
<dbReference type="PANTHER" id="PTHR34677">
    <property type="match status" value="1"/>
</dbReference>
<dbReference type="EMBL" id="JALJOV010001968">
    <property type="protein sequence ID" value="KAK9837220.1"/>
    <property type="molecule type" value="Genomic_DNA"/>
</dbReference>
<dbReference type="Proteomes" id="UP001485043">
    <property type="component" value="Unassembled WGS sequence"/>
</dbReference>
<feature type="transmembrane region" description="Helical" evidence="2">
    <location>
        <begin position="1129"/>
        <end position="1146"/>
    </location>
</feature>
<comment type="caution">
    <text evidence="4">The sequence shown here is derived from an EMBL/GenBank/DDBJ whole genome shotgun (WGS) entry which is preliminary data.</text>
</comment>
<feature type="compositionally biased region" description="Polar residues" evidence="1">
    <location>
        <begin position="1477"/>
        <end position="1501"/>
    </location>
</feature>
<evidence type="ECO:0000256" key="3">
    <source>
        <dbReference type="SAM" id="SignalP"/>
    </source>
</evidence>
<feature type="chain" id="PRO_5043710550" description="TRP C-terminal domain-containing protein" evidence="3">
    <location>
        <begin position="39"/>
        <end position="1535"/>
    </location>
</feature>
<gene>
    <name evidence="4" type="ORF">WJX84_000929</name>
</gene>
<protein>
    <recommendedName>
        <fullName evidence="6">TRP C-terminal domain-containing protein</fullName>
    </recommendedName>
</protein>
<feature type="region of interest" description="Disordered" evidence="1">
    <location>
        <begin position="176"/>
        <end position="296"/>
    </location>
</feature>
<feature type="region of interest" description="Disordered" evidence="1">
    <location>
        <begin position="314"/>
        <end position="407"/>
    </location>
</feature>
<feature type="transmembrane region" description="Helical" evidence="2">
    <location>
        <begin position="1158"/>
        <end position="1182"/>
    </location>
</feature>